<dbReference type="Gene3D" id="1.20.1640.10">
    <property type="entry name" value="Multidrug efflux transporter AcrB transmembrane domain"/>
    <property type="match status" value="2"/>
</dbReference>
<feature type="transmembrane region" description="Helical" evidence="9">
    <location>
        <begin position="967"/>
        <end position="986"/>
    </location>
</feature>
<evidence type="ECO:0000313" key="11">
    <source>
        <dbReference type="Proteomes" id="UP000494245"/>
    </source>
</evidence>
<comment type="subcellular location">
    <subcellularLocation>
        <location evidence="1">Cell inner membrane</location>
        <topology evidence="1">Multi-pass membrane protein</topology>
    </subcellularLocation>
</comment>
<dbReference type="SUPFAM" id="SSF82714">
    <property type="entry name" value="Multidrug efflux transporter AcrB TolC docking domain, DN and DC subdomains"/>
    <property type="match status" value="2"/>
</dbReference>
<dbReference type="RefSeq" id="WP_173084744.1">
    <property type="nucleotide sequence ID" value="NZ_BLTE01000010.1"/>
</dbReference>
<comment type="caution">
    <text evidence="10">The sequence shown here is derived from an EMBL/GenBank/DDBJ whole genome shotgun (WGS) entry which is preliminary data.</text>
</comment>
<evidence type="ECO:0000256" key="5">
    <source>
        <dbReference type="ARBA" id="ARBA00022519"/>
    </source>
</evidence>
<dbReference type="PANTHER" id="PTHR32063:SF76">
    <property type="entry name" value="EFFLUX PUMP MEMBRANE TRANSPORTER"/>
    <property type="match status" value="1"/>
</dbReference>
<evidence type="ECO:0000256" key="4">
    <source>
        <dbReference type="ARBA" id="ARBA00022475"/>
    </source>
</evidence>
<feature type="transmembrane region" description="Helical" evidence="9">
    <location>
        <begin position="12"/>
        <end position="31"/>
    </location>
</feature>
<proteinExistence type="inferred from homology"/>
<dbReference type="GO" id="GO:0042910">
    <property type="term" value="F:xenobiotic transmembrane transporter activity"/>
    <property type="evidence" value="ECO:0007669"/>
    <property type="project" value="TreeGrafter"/>
</dbReference>
<keyword evidence="4" id="KW-1003">Cell membrane</keyword>
<dbReference type="NCBIfam" id="TIGR00915">
    <property type="entry name" value="2A0602"/>
    <property type="match status" value="1"/>
</dbReference>
<evidence type="ECO:0000256" key="3">
    <source>
        <dbReference type="ARBA" id="ARBA00022448"/>
    </source>
</evidence>
<dbReference type="EMBL" id="BLTE01000010">
    <property type="protein sequence ID" value="GFK94556.1"/>
    <property type="molecule type" value="Genomic_DNA"/>
</dbReference>
<sequence length="1047" mass="113173">MISRFFLNRPVFSTVISLIIVLAGLVAMRVLPVAQYPEIVPPEVRVQTAYPGASPEVISQTVAAPLEQQINGVENMLYMRSTSAGDGSVSISVVFAVGVNPDQATINVNNRVQAAQPFLPEDVRRQGVTVSKKTSNMLMVLSMDSPDGRYDTIFVSNYALVNVIDELKRVQGVGDAVIFGAKDYSMRIWLRPDRLAQLKLTPGDIATAIREQNSQFAAGRIGEEPQVSQVDINYMVTTQGRLTTVEEFEGIILRADPDGSTLRLGDVARVELGARDYAFVGKRMGNPTVPLGIFLASGANALDTADRVKAKLEELSKRFPEGVSYAIPYDTTAFVRVSIHEVVKTLGEAMVLVFLVVYLFLQRFRATLIPCLAVPVSIVGTFAGMYALGFTINTLTLFGMVLSIGIVVDDAIVVLENVERIMRTQHLRAREATAKAMEEVTGPVIAIVLVLCAVFVPVAFLGGLTGEMYKQFAITIAVSVVISGLVALTLTPSLCALLLRDHKEPRGFFKVFNRWFERLTDLYGGGVAFLLKRTLLAVALFGVLGAATLWLFRTVPTGLLPDEDQGFILAVNILPDGAALHHTLAMSGALDSMTLQDPIVKSVITFSGYDFLTGATRSNYSTSFVTLKPWEERTKPGEGSKDLVGRTFGRGMALPRGLTLAFNPAPIQGMSNTGGFEVYIQSRGEGSLKDLSAVIDKVIAAGAKHPELGRLSTTFGANVPQMRVNLDRNKAKALGVPVNAVFEAMQSTFGAYYVNDFNKFGRTFRVMLQSEAEYRDRPEDLRDVFVRSTKGEMIPLTALVDVELSSGPEVVERFNVFPAAKIMGGPAPGYSSGQALAAMEALAAEVLPEGYTLAWTGTAYQEKATGGTSTMVFLLAILMVFLILAAQYERWSLPLAVVLAVPFAMFGAILATFGRGLMNDLYFQVALVTLIGLAAKNAILIVEFASARLKQGMSVYEAALEASKLRFRPIIMTSLAFVLGCLPLAISTGAGASSRHAIGTGVVGGMLAATFIAPFFIPVFFKIIMNAAARIRGLRGQDRREDDGHGF</sequence>
<dbReference type="AlphaFoldDB" id="A0A6V8LXM0"/>
<evidence type="ECO:0000256" key="1">
    <source>
        <dbReference type="ARBA" id="ARBA00004429"/>
    </source>
</evidence>
<dbReference type="GO" id="GO:0015562">
    <property type="term" value="F:efflux transmembrane transporter activity"/>
    <property type="evidence" value="ECO:0007669"/>
    <property type="project" value="InterPro"/>
</dbReference>
<name>A0A6V8LXM0_9BACT</name>
<dbReference type="GO" id="GO:0009636">
    <property type="term" value="P:response to toxic substance"/>
    <property type="evidence" value="ECO:0007669"/>
    <property type="project" value="UniProtKB-ARBA"/>
</dbReference>
<keyword evidence="7 9" id="KW-1133">Transmembrane helix</keyword>
<protein>
    <submittedName>
        <fullName evidence="10">Efflux pump membrane transporter BepE</fullName>
    </submittedName>
</protein>
<dbReference type="Pfam" id="PF00873">
    <property type="entry name" value="ACR_tran"/>
    <property type="match status" value="1"/>
</dbReference>
<dbReference type="NCBIfam" id="NF000282">
    <property type="entry name" value="RND_permease_1"/>
    <property type="match status" value="1"/>
</dbReference>
<evidence type="ECO:0000256" key="2">
    <source>
        <dbReference type="ARBA" id="ARBA00010942"/>
    </source>
</evidence>
<feature type="transmembrane region" description="Helical" evidence="9">
    <location>
        <begin position="368"/>
        <end position="389"/>
    </location>
</feature>
<feature type="transmembrane region" description="Helical" evidence="9">
    <location>
        <begin position="342"/>
        <end position="361"/>
    </location>
</feature>
<accession>A0A6V8LXM0</accession>
<feature type="transmembrane region" description="Helical" evidence="9">
    <location>
        <begin position="921"/>
        <end position="946"/>
    </location>
</feature>
<dbReference type="FunFam" id="3.30.70.1430:FF:000001">
    <property type="entry name" value="Efflux pump membrane transporter"/>
    <property type="match status" value="1"/>
</dbReference>
<keyword evidence="3" id="KW-0813">Transport</keyword>
<dbReference type="Gene3D" id="3.30.70.1440">
    <property type="entry name" value="Multidrug efflux transporter AcrB pore domain"/>
    <property type="match status" value="1"/>
</dbReference>
<dbReference type="InterPro" id="IPR027463">
    <property type="entry name" value="AcrB_DN_DC_subdom"/>
</dbReference>
<dbReference type="Gene3D" id="3.30.2090.10">
    <property type="entry name" value="Multidrug efflux transporter AcrB TolC docking domain, DN and DC subdomains"/>
    <property type="match status" value="2"/>
</dbReference>
<dbReference type="InterPro" id="IPR004764">
    <property type="entry name" value="MdtF-like"/>
</dbReference>
<reference evidence="10 11" key="1">
    <citation type="submission" date="2020-04" db="EMBL/GenBank/DDBJ databases">
        <authorList>
            <consortium name="Desulfovibrio sp. FSS-1 genome sequencing consortium"/>
            <person name="Shimoshige H."/>
            <person name="Kobayashi H."/>
            <person name="Maekawa T."/>
        </authorList>
    </citation>
    <scope>NUCLEOTIDE SEQUENCE [LARGE SCALE GENOMIC DNA]</scope>
    <source>
        <strain evidence="10 11">SIID29052-01</strain>
    </source>
</reference>
<feature type="transmembrane region" description="Helical" evidence="9">
    <location>
        <begin position="866"/>
        <end position="886"/>
    </location>
</feature>
<feature type="transmembrane region" description="Helical" evidence="9">
    <location>
        <begin position="436"/>
        <end position="460"/>
    </location>
</feature>
<dbReference type="Proteomes" id="UP000494245">
    <property type="component" value="Unassembled WGS sequence"/>
</dbReference>
<dbReference type="PRINTS" id="PR00702">
    <property type="entry name" value="ACRIFLAVINRP"/>
</dbReference>
<keyword evidence="6 9" id="KW-0812">Transmembrane</keyword>
<keyword evidence="11" id="KW-1185">Reference proteome</keyword>
<feature type="transmembrane region" description="Helical" evidence="9">
    <location>
        <begin position="534"/>
        <end position="552"/>
    </location>
</feature>
<dbReference type="PANTHER" id="PTHR32063">
    <property type="match status" value="1"/>
</dbReference>
<dbReference type="SUPFAM" id="SSF82866">
    <property type="entry name" value="Multidrug efflux transporter AcrB transmembrane domain"/>
    <property type="match status" value="2"/>
</dbReference>
<dbReference type="FunFam" id="1.20.1640.10:FF:000001">
    <property type="entry name" value="Efflux pump membrane transporter"/>
    <property type="match status" value="1"/>
</dbReference>
<feature type="transmembrane region" description="Helical" evidence="9">
    <location>
        <begin position="998"/>
        <end position="1025"/>
    </location>
</feature>
<comment type="similarity">
    <text evidence="2">Belongs to the resistance-nodulation-cell division (RND) (TC 2.A.6) family.</text>
</comment>
<reference evidence="10 11" key="2">
    <citation type="submission" date="2020-05" db="EMBL/GenBank/DDBJ databases">
        <title>Draft genome sequence of Desulfovibrio sp. strainFSS-1.</title>
        <authorList>
            <person name="Shimoshige H."/>
            <person name="Kobayashi H."/>
            <person name="Maekawa T."/>
        </authorList>
    </citation>
    <scope>NUCLEOTIDE SEQUENCE [LARGE SCALE GENOMIC DNA]</scope>
    <source>
        <strain evidence="10 11">SIID29052-01</strain>
    </source>
</reference>
<feature type="transmembrane region" description="Helical" evidence="9">
    <location>
        <begin position="472"/>
        <end position="499"/>
    </location>
</feature>
<keyword evidence="8 9" id="KW-0472">Membrane</keyword>
<dbReference type="Gene3D" id="3.30.70.1430">
    <property type="entry name" value="Multidrug efflux transporter AcrB pore domain"/>
    <property type="match status" value="2"/>
</dbReference>
<evidence type="ECO:0000313" key="10">
    <source>
        <dbReference type="EMBL" id="GFK94556.1"/>
    </source>
</evidence>
<dbReference type="SUPFAM" id="SSF82693">
    <property type="entry name" value="Multidrug efflux transporter AcrB pore domain, PN1, PN2, PC1 and PC2 subdomains"/>
    <property type="match status" value="4"/>
</dbReference>
<keyword evidence="5" id="KW-0997">Cell inner membrane</keyword>
<organism evidence="10 11">
    <name type="scientific">Fundidesulfovibrio magnetotacticus</name>
    <dbReference type="NCBI Taxonomy" id="2730080"/>
    <lineage>
        <taxon>Bacteria</taxon>
        <taxon>Pseudomonadati</taxon>
        <taxon>Thermodesulfobacteriota</taxon>
        <taxon>Desulfovibrionia</taxon>
        <taxon>Desulfovibrionales</taxon>
        <taxon>Desulfovibrionaceae</taxon>
        <taxon>Fundidesulfovibrio</taxon>
    </lineage>
</organism>
<feature type="transmembrane region" description="Helical" evidence="9">
    <location>
        <begin position="893"/>
        <end position="915"/>
    </location>
</feature>
<evidence type="ECO:0000256" key="9">
    <source>
        <dbReference type="SAM" id="Phobius"/>
    </source>
</evidence>
<feature type="transmembrane region" description="Helical" evidence="9">
    <location>
        <begin position="395"/>
        <end position="415"/>
    </location>
</feature>
<dbReference type="GO" id="GO:0005886">
    <property type="term" value="C:plasma membrane"/>
    <property type="evidence" value="ECO:0007669"/>
    <property type="project" value="UniProtKB-SubCell"/>
</dbReference>
<evidence type="ECO:0000256" key="6">
    <source>
        <dbReference type="ARBA" id="ARBA00022692"/>
    </source>
</evidence>
<evidence type="ECO:0000256" key="8">
    <source>
        <dbReference type="ARBA" id="ARBA00023136"/>
    </source>
</evidence>
<gene>
    <name evidence="10" type="primary">bepE_2</name>
    <name evidence="10" type="ORF">NNJEOMEG_02403</name>
</gene>
<evidence type="ECO:0000256" key="7">
    <source>
        <dbReference type="ARBA" id="ARBA00022989"/>
    </source>
</evidence>
<dbReference type="InterPro" id="IPR001036">
    <property type="entry name" value="Acrflvin-R"/>
</dbReference>
<dbReference type="Gene3D" id="3.30.70.1320">
    <property type="entry name" value="Multidrug efflux transporter AcrB pore domain like"/>
    <property type="match status" value="1"/>
</dbReference>